<reference evidence="2" key="1">
    <citation type="journal article" date="2024" name="FEMS Microbiol. Lett.">
        <title>Genomic insights into Spiroplasma endosymbionts that induce male-killing and protective phenotypes in the pea aphid.</title>
        <authorList>
            <person name="Arai H."/>
            <person name="Legeai F."/>
            <person name="Kageyama D."/>
            <person name="Sugio A."/>
            <person name="Simon J.C."/>
        </authorList>
    </citation>
    <scope>NUCLEOTIDE SEQUENCE [LARGE SCALE GENOMIC DNA]</scope>
    <source>
        <strain evidence="2">sAp269</strain>
    </source>
</reference>
<dbReference type="RefSeq" id="WP_353305953.1">
    <property type="nucleotide sequence ID" value="NZ_AP028955.1"/>
</dbReference>
<name>A0ABM8JT66_9MOLU</name>
<organism evidence="1 2">
    <name type="scientific">Spiroplasma ixodetis</name>
    <dbReference type="NCBI Taxonomy" id="2141"/>
    <lineage>
        <taxon>Bacteria</taxon>
        <taxon>Bacillati</taxon>
        <taxon>Mycoplasmatota</taxon>
        <taxon>Mollicutes</taxon>
        <taxon>Entomoplasmatales</taxon>
        <taxon>Spiroplasmataceae</taxon>
        <taxon>Spiroplasma</taxon>
    </lineage>
</organism>
<protein>
    <submittedName>
        <fullName evidence="1">Uncharacterized protein</fullName>
    </submittedName>
</protein>
<evidence type="ECO:0000313" key="2">
    <source>
        <dbReference type="Proteomes" id="UP001473424"/>
    </source>
</evidence>
<dbReference type="Proteomes" id="UP001473424">
    <property type="component" value="Chromosome"/>
</dbReference>
<dbReference type="EMBL" id="AP028955">
    <property type="protein sequence ID" value="BET39079.1"/>
    <property type="molecule type" value="Genomic_DNA"/>
</dbReference>
<keyword evidence="2" id="KW-1185">Reference proteome</keyword>
<sequence>MPKQRKELGNYDVTISNYLRTKNKILTPQGLNNALGIDRKFIFDCRRRSNPWQRNFLKSYDKARSIISTHMLEKALVKPELIYTHWLKSHPNEFDINEENNNTQSNIIINISEPRKIENDD</sequence>
<accession>A0ABM8JT66</accession>
<evidence type="ECO:0000313" key="1">
    <source>
        <dbReference type="EMBL" id="BET39079.1"/>
    </source>
</evidence>
<gene>
    <name evidence="1" type="ORF">SAP269_16680</name>
</gene>
<proteinExistence type="predicted"/>